<evidence type="ECO:0000313" key="2">
    <source>
        <dbReference type="EMBL" id="KAH3890588.1"/>
    </source>
</evidence>
<keyword evidence="1" id="KW-0472">Membrane</keyword>
<accession>A0A9D4N9T6</accession>
<evidence type="ECO:0000256" key="1">
    <source>
        <dbReference type="SAM" id="Phobius"/>
    </source>
</evidence>
<comment type="caution">
    <text evidence="2">The sequence shown here is derived from an EMBL/GenBank/DDBJ whole genome shotgun (WGS) entry which is preliminary data.</text>
</comment>
<keyword evidence="3" id="KW-1185">Reference proteome</keyword>
<name>A0A9D4N9T6_DREPO</name>
<gene>
    <name evidence="2" type="ORF">DPMN_014673</name>
</gene>
<keyword evidence="1" id="KW-0812">Transmembrane</keyword>
<dbReference type="AlphaFoldDB" id="A0A9D4N9T6"/>
<proteinExistence type="predicted"/>
<feature type="transmembrane region" description="Helical" evidence="1">
    <location>
        <begin position="45"/>
        <end position="67"/>
    </location>
</feature>
<dbReference type="Proteomes" id="UP000828390">
    <property type="component" value="Unassembled WGS sequence"/>
</dbReference>
<reference evidence="2" key="1">
    <citation type="journal article" date="2019" name="bioRxiv">
        <title>The Genome of the Zebra Mussel, Dreissena polymorpha: A Resource for Invasive Species Research.</title>
        <authorList>
            <person name="McCartney M.A."/>
            <person name="Auch B."/>
            <person name="Kono T."/>
            <person name="Mallez S."/>
            <person name="Zhang Y."/>
            <person name="Obille A."/>
            <person name="Becker A."/>
            <person name="Abrahante J.E."/>
            <person name="Garbe J."/>
            <person name="Badalamenti J.P."/>
            <person name="Herman A."/>
            <person name="Mangelson H."/>
            <person name="Liachko I."/>
            <person name="Sullivan S."/>
            <person name="Sone E.D."/>
            <person name="Koren S."/>
            <person name="Silverstein K.A.T."/>
            <person name="Beckman K.B."/>
            <person name="Gohl D.M."/>
        </authorList>
    </citation>
    <scope>NUCLEOTIDE SEQUENCE</scope>
    <source>
        <strain evidence="2">Duluth1</strain>
        <tissue evidence="2">Whole animal</tissue>
    </source>
</reference>
<sequence length="72" mass="8400">MVYEGKMKLDKQQATRSIQGKLFLCGKDIQREISASRLSQRVCQLVRASCFWLTVMMNYICLVMSMFNDVEK</sequence>
<evidence type="ECO:0000313" key="3">
    <source>
        <dbReference type="Proteomes" id="UP000828390"/>
    </source>
</evidence>
<organism evidence="2 3">
    <name type="scientific">Dreissena polymorpha</name>
    <name type="common">Zebra mussel</name>
    <name type="synonym">Mytilus polymorpha</name>
    <dbReference type="NCBI Taxonomy" id="45954"/>
    <lineage>
        <taxon>Eukaryota</taxon>
        <taxon>Metazoa</taxon>
        <taxon>Spiralia</taxon>
        <taxon>Lophotrochozoa</taxon>
        <taxon>Mollusca</taxon>
        <taxon>Bivalvia</taxon>
        <taxon>Autobranchia</taxon>
        <taxon>Heteroconchia</taxon>
        <taxon>Euheterodonta</taxon>
        <taxon>Imparidentia</taxon>
        <taxon>Neoheterodontei</taxon>
        <taxon>Myida</taxon>
        <taxon>Dreissenoidea</taxon>
        <taxon>Dreissenidae</taxon>
        <taxon>Dreissena</taxon>
    </lineage>
</organism>
<keyword evidence="1" id="KW-1133">Transmembrane helix</keyword>
<reference evidence="2" key="2">
    <citation type="submission" date="2020-11" db="EMBL/GenBank/DDBJ databases">
        <authorList>
            <person name="McCartney M.A."/>
            <person name="Auch B."/>
            <person name="Kono T."/>
            <person name="Mallez S."/>
            <person name="Becker A."/>
            <person name="Gohl D.M."/>
            <person name="Silverstein K.A.T."/>
            <person name="Koren S."/>
            <person name="Bechman K.B."/>
            <person name="Herman A."/>
            <person name="Abrahante J.E."/>
            <person name="Garbe J."/>
        </authorList>
    </citation>
    <scope>NUCLEOTIDE SEQUENCE</scope>
    <source>
        <strain evidence="2">Duluth1</strain>
        <tissue evidence="2">Whole animal</tissue>
    </source>
</reference>
<protein>
    <submittedName>
        <fullName evidence="2">Uncharacterized protein</fullName>
    </submittedName>
</protein>
<dbReference type="EMBL" id="JAIWYP010000001">
    <property type="protein sequence ID" value="KAH3890588.1"/>
    <property type="molecule type" value="Genomic_DNA"/>
</dbReference>